<dbReference type="Proteomes" id="UP000287519">
    <property type="component" value="Unassembled WGS sequence"/>
</dbReference>
<organism evidence="3 4">
    <name type="scientific">Rhodococcus wratislaviensis</name>
    <name type="common">Tsukamurella wratislaviensis</name>
    <dbReference type="NCBI Taxonomy" id="44752"/>
    <lineage>
        <taxon>Bacteria</taxon>
        <taxon>Bacillati</taxon>
        <taxon>Actinomycetota</taxon>
        <taxon>Actinomycetes</taxon>
        <taxon>Mycobacteriales</taxon>
        <taxon>Nocardiaceae</taxon>
        <taxon>Rhodococcus</taxon>
    </lineage>
</organism>
<feature type="domain" description="Peptidase M20 dimerisation" evidence="2">
    <location>
        <begin position="207"/>
        <end position="303"/>
    </location>
</feature>
<dbReference type="EMBL" id="BHYM01000062">
    <property type="protein sequence ID" value="GCE42888.1"/>
    <property type="molecule type" value="Genomic_DNA"/>
</dbReference>
<dbReference type="RefSeq" id="WP_192582041.1">
    <property type="nucleotide sequence ID" value="NZ_BHYM01000062.1"/>
</dbReference>
<keyword evidence="4" id="KW-1185">Reference proteome</keyword>
<dbReference type="Pfam" id="PF01546">
    <property type="entry name" value="Peptidase_M20"/>
    <property type="match status" value="1"/>
</dbReference>
<name>A0A402CH00_RHOWR</name>
<protein>
    <submittedName>
        <fullName evidence="3">N-acetyl-L,L-diaminopimelate deacetylase</fullName>
    </submittedName>
</protein>
<evidence type="ECO:0000313" key="3">
    <source>
        <dbReference type="EMBL" id="GCE42888.1"/>
    </source>
</evidence>
<dbReference type="PANTHER" id="PTHR11014">
    <property type="entry name" value="PEPTIDASE M20 FAMILY MEMBER"/>
    <property type="match status" value="1"/>
</dbReference>
<dbReference type="InterPro" id="IPR036264">
    <property type="entry name" value="Bact_exopeptidase_dim_dom"/>
</dbReference>
<dbReference type="Pfam" id="PF07687">
    <property type="entry name" value="M20_dimer"/>
    <property type="match status" value="1"/>
</dbReference>
<comment type="caution">
    <text evidence="3">The sequence shown here is derived from an EMBL/GenBank/DDBJ whole genome shotgun (WGS) entry which is preliminary data.</text>
</comment>
<dbReference type="GO" id="GO:0019877">
    <property type="term" value="P:diaminopimelate biosynthetic process"/>
    <property type="evidence" value="ECO:0007669"/>
    <property type="project" value="UniProtKB-ARBA"/>
</dbReference>
<dbReference type="Gene3D" id="3.30.70.360">
    <property type="match status" value="1"/>
</dbReference>
<dbReference type="SUPFAM" id="SSF55031">
    <property type="entry name" value="Bacterial exopeptidase dimerisation domain"/>
    <property type="match status" value="1"/>
</dbReference>
<evidence type="ECO:0000313" key="4">
    <source>
        <dbReference type="Proteomes" id="UP000287519"/>
    </source>
</evidence>
<gene>
    <name evidence="3" type="ORF">Rhow_007017</name>
</gene>
<keyword evidence="1" id="KW-0378">Hydrolase</keyword>
<dbReference type="GO" id="GO:0050118">
    <property type="term" value="F:N-acetyldiaminopimelate deacetylase activity"/>
    <property type="evidence" value="ECO:0007669"/>
    <property type="project" value="UniProtKB-ARBA"/>
</dbReference>
<dbReference type="AlphaFoldDB" id="A0A402CH00"/>
<reference evidence="3 4" key="1">
    <citation type="submission" date="2018-11" db="EMBL/GenBank/DDBJ databases">
        <title>Microbial catabolism of amino acid.</title>
        <authorList>
            <person name="Hibi M."/>
            <person name="Ogawa J."/>
        </authorList>
    </citation>
    <scope>NUCLEOTIDE SEQUENCE [LARGE SCALE GENOMIC DNA]</scope>
    <source>
        <strain evidence="3 4">C31-06</strain>
    </source>
</reference>
<proteinExistence type="predicted"/>
<dbReference type="InterPro" id="IPR002933">
    <property type="entry name" value="Peptidase_M20"/>
</dbReference>
<accession>A0A402CH00</accession>
<dbReference type="SUPFAM" id="SSF53187">
    <property type="entry name" value="Zn-dependent exopeptidases"/>
    <property type="match status" value="1"/>
</dbReference>
<dbReference type="InterPro" id="IPR011650">
    <property type="entry name" value="Peptidase_M20_dimer"/>
</dbReference>
<sequence length="433" mass="44977">MTAFSQTVALPPGTPAQAGLAVLLPALADLYRDLHAHPELSMQENRTADLVAAALRAQGWDVTEGVGRTGVVGVLHNGDGPVVLLRADMDGLPVREDTGLDYASTDTGIDPDGVTVPVMHACGHDVHVTCLLGAAALYAADRSLWRGTLVVVFQPGEETAQGARAMVDDGFVERFPRPDVCLGQHVGPFPAGTIVTRPGTLMAAADSFRIRLFGRGGHGSAPEHTVDPIVMGSAVVGRLQAVVSREVAAGDSAVVTVGSFHSGHKENIIPDEAELKINVRTFDPQVRNRVLPAIRRVVNAEAAASGAPKDPEFSPLNDFPLTVNDEAATERVVAALAGAFGSDRILPMPRPLAGSEDFGVFATAAGCPSVFWHFGGADPAAFAHLDLTATAALALPEGVPTNHSPQFAPVIDPTLETGVRALLAAAAAWNAAS</sequence>
<dbReference type="InterPro" id="IPR017439">
    <property type="entry name" value="Amidohydrolase"/>
</dbReference>
<evidence type="ECO:0000259" key="2">
    <source>
        <dbReference type="Pfam" id="PF07687"/>
    </source>
</evidence>
<dbReference type="NCBIfam" id="TIGR01891">
    <property type="entry name" value="amidohydrolases"/>
    <property type="match status" value="1"/>
</dbReference>
<dbReference type="FunFam" id="3.30.70.360:FF:000001">
    <property type="entry name" value="N-acetyldiaminopimelate deacetylase"/>
    <property type="match status" value="1"/>
</dbReference>
<evidence type="ECO:0000256" key="1">
    <source>
        <dbReference type="ARBA" id="ARBA00022801"/>
    </source>
</evidence>
<dbReference type="Gene3D" id="3.40.630.10">
    <property type="entry name" value="Zn peptidases"/>
    <property type="match status" value="1"/>
</dbReference>
<dbReference type="PANTHER" id="PTHR11014:SF63">
    <property type="entry name" value="METALLOPEPTIDASE, PUTATIVE (AFU_ORTHOLOGUE AFUA_6G09600)-RELATED"/>
    <property type="match status" value="1"/>
</dbReference>